<evidence type="ECO:0000259" key="1">
    <source>
        <dbReference type="Pfam" id="PF19993"/>
    </source>
</evidence>
<dbReference type="InterPro" id="IPR027417">
    <property type="entry name" value="P-loop_NTPase"/>
</dbReference>
<keyword evidence="3" id="KW-1185">Reference proteome</keyword>
<feature type="domain" description="Double-GTPase 2" evidence="1">
    <location>
        <begin position="62"/>
        <end position="288"/>
    </location>
</feature>
<name>A0ABY7MGY1_9BRAD</name>
<dbReference type="RefSeq" id="WP_270162898.1">
    <property type="nucleotide sequence ID" value="NZ_CP089391.1"/>
</dbReference>
<gene>
    <name evidence="2" type="ORF">I3J27_32135</name>
</gene>
<organism evidence="2 3">
    <name type="scientific">Bradyrhizobium xenonodulans</name>
    <dbReference type="NCBI Taxonomy" id="2736875"/>
    <lineage>
        <taxon>Bacteria</taxon>
        <taxon>Pseudomonadati</taxon>
        <taxon>Pseudomonadota</taxon>
        <taxon>Alphaproteobacteria</taxon>
        <taxon>Hyphomicrobiales</taxon>
        <taxon>Nitrobacteraceae</taxon>
        <taxon>Bradyrhizobium</taxon>
    </lineage>
</organism>
<dbReference type="InterPro" id="IPR045528">
    <property type="entry name" value="DO-GTPase2"/>
</dbReference>
<reference evidence="2" key="1">
    <citation type="submission" date="2021-12" db="EMBL/GenBank/DDBJ databases">
        <title>Bradyrhizobium xenonodulans sp. nov.</title>
        <authorList>
            <person name="Claassens R."/>
            <person name="Venter S.N."/>
            <person name="Beukes C.W."/>
            <person name="Stepkowski T."/>
            <person name="Steenkamp E.T."/>
        </authorList>
    </citation>
    <scope>NUCLEOTIDE SEQUENCE</scope>
    <source>
        <strain evidence="2">14AB</strain>
    </source>
</reference>
<protein>
    <recommendedName>
        <fullName evidence="1">Double-GTPase 2 domain-containing protein</fullName>
    </recommendedName>
</protein>
<evidence type="ECO:0000313" key="3">
    <source>
        <dbReference type="Proteomes" id="UP001179614"/>
    </source>
</evidence>
<sequence length="318" mass="34266">MKTDGRCVEGLEKNACPYYGKPLAATATAGDTPAERHGIVLPSGDLLDQEEASQLLRRGDSRVIAVVAPKEAGKTTLIASIFELFLRGPIGPFEFAGSRTMYAFERASHPSRSVSRNARPETERTLLTTVKFYHAALCRPGGATLDLVVADRNGEDYGAAPDDTGVVREFVEIHRADTITFLVDGRQLVDPVTRSRVGADILAIAQALVDGGGVMGRPRVAIVLTKFDDIARSADKGRSRRDFEKIVEKFHALHASLFGEIRSFEVAACPSDVSLPLGHGVADLLAYWEAPVALVVPKAASHVSSSTRFMNRLQGAPE</sequence>
<proteinExistence type="predicted"/>
<accession>A0ABY7MGY1</accession>
<dbReference type="SUPFAM" id="SSF52540">
    <property type="entry name" value="P-loop containing nucleoside triphosphate hydrolases"/>
    <property type="match status" value="1"/>
</dbReference>
<evidence type="ECO:0000313" key="2">
    <source>
        <dbReference type="EMBL" id="WBL77623.1"/>
    </source>
</evidence>
<dbReference type="Proteomes" id="UP001179614">
    <property type="component" value="Chromosome"/>
</dbReference>
<dbReference type="EMBL" id="CP089391">
    <property type="protein sequence ID" value="WBL77623.1"/>
    <property type="molecule type" value="Genomic_DNA"/>
</dbReference>
<dbReference type="Pfam" id="PF19993">
    <property type="entry name" value="DO-GTPase2"/>
    <property type="match status" value="1"/>
</dbReference>
<dbReference type="Gene3D" id="3.40.50.300">
    <property type="entry name" value="P-loop containing nucleotide triphosphate hydrolases"/>
    <property type="match status" value="1"/>
</dbReference>